<dbReference type="AlphaFoldDB" id="A0A9X5BIG8"/>
<reference evidence="2" key="1">
    <citation type="submission" date="2018-09" db="EMBL/GenBank/DDBJ databases">
        <title>Murine metabolic-syndrome-specific gut microbial biobank.</title>
        <authorList>
            <person name="Liu C."/>
        </authorList>
    </citation>
    <scope>NUCLEOTIDE SEQUENCE</scope>
    <source>
        <strain evidence="2">D42-62</strain>
    </source>
</reference>
<evidence type="ECO:0000313" key="3">
    <source>
        <dbReference type="Proteomes" id="UP001154420"/>
    </source>
</evidence>
<keyword evidence="3" id="KW-1185">Reference proteome</keyword>
<dbReference type="EMBL" id="QZDT01000047">
    <property type="protein sequence ID" value="NBJ94695.1"/>
    <property type="molecule type" value="Genomic_DNA"/>
</dbReference>
<protein>
    <submittedName>
        <fullName evidence="2">Uncharacterized protein</fullName>
    </submittedName>
</protein>
<comment type="caution">
    <text evidence="2">The sequence shown here is derived from an EMBL/GenBank/DDBJ whole genome shotgun (WGS) entry which is preliminary data.</text>
</comment>
<accession>A0A9X5BIG8</accession>
<sequence>MILDIVSPITPITPKPPQNDSKTTPKCLKITPKQRFLLYETTLKYIQKIKNWNSYLLKSVRDNQSLFEEKQ</sequence>
<name>A0A9X5BIG8_9FIRM</name>
<dbReference type="Proteomes" id="UP001154420">
    <property type="component" value="Unassembled WGS sequence"/>
</dbReference>
<evidence type="ECO:0000313" key="2">
    <source>
        <dbReference type="EMBL" id="NBJ94695.1"/>
    </source>
</evidence>
<feature type="region of interest" description="Disordered" evidence="1">
    <location>
        <begin position="1"/>
        <end position="26"/>
    </location>
</feature>
<gene>
    <name evidence="2" type="ORF">D5281_19470</name>
</gene>
<organism evidence="2 3">
    <name type="scientific">Parablautia muri</name>
    <dbReference type="NCBI Taxonomy" id="2320879"/>
    <lineage>
        <taxon>Bacteria</taxon>
        <taxon>Bacillati</taxon>
        <taxon>Bacillota</taxon>
        <taxon>Clostridia</taxon>
        <taxon>Lachnospirales</taxon>
        <taxon>Lachnospiraceae</taxon>
        <taxon>Parablautia</taxon>
    </lineage>
</organism>
<evidence type="ECO:0000256" key="1">
    <source>
        <dbReference type="SAM" id="MobiDB-lite"/>
    </source>
</evidence>
<proteinExistence type="predicted"/>